<dbReference type="EMBL" id="SPHZ02000002">
    <property type="protein sequence ID" value="KAF0928518.1"/>
    <property type="molecule type" value="Genomic_DNA"/>
</dbReference>
<proteinExistence type="predicted"/>
<gene>
    <name evidence="1" type="ORF">E2562_004140</name>
</gene>
<evidence type="ECO:0000313" key="2">
    <source>
        <dbReference type="Proteomes" id="UP000479710"/>
    </source>
</evidence>
<name>A0A6G1EV39_9ORYZ</name>
<accession>A0A6G1EV39</accession>
<organism evidence="1 2">
    <name type="scientific">Oryza meyeriana var. granulata</name>
    <dbReference type="NCBI Taxonomy" id="110450"/>
    <lineage>
        <taxon>Eukaryota</taxon>
        <taxon>Viridiplantae</taxon>
        <taxon>Streptophyta</taxon>
        <taxon>Embryophyta</taxon>
        <taxon>Tracheophyta</taxon>
        <taxon>Spermatophyta</taxon>
        <taxon>Magnoliopsida</taxon>
        <taxon>Liliopsida</taxon>
        <taxon>Poales</taxon>
        <taxon>Poaceae</taxon>
        <taxon>BOP clade</taxon>
        <taxon>Oryzoideae</taxon>
        <taxon>Oryzeae</taxon>
        <taxon>Oryzinae</taxon>
        <taxon>Oryza</taxon>
        <taxon>Oryza meyeriana</taxon>
    </lineage>
</organism>
<dbReference type="Proteomes" id="UP000479710">
    <property type="component" value="Unassembled WGS sequence"/>
</dbReference>
<comment type="caution">
    <text evidence="1">The sequence shown here is derived from an EMBL/GenBank/DDBJ whole genome shotgun (WGS) entry which is preliminary data.</text>
</comment>
<keyword evidence="2" id="KW-1185">Reference proteome</keyword>
<dbReference type="OrthoDB" id="694469at2759"/>
<reference evidence="1 2" key="1">
    <citation type="submission" date="2019-11" db="EMBL/GenBank/DDBJ databases">
        <title>Whole genome sequence of Oryza granulata.</title>
        <authorList>
            <person name="Li W."/>
        </authorList>
    </citation>
    <scope>NUCLEOTIDE SEQUENCE [LARGE SCALE GENOMIC DNA]</scope>
    <source>
        <strain evidence="2">cv. Menghai</strain>
        <tissue evidence="1">Leaf</tissue>
    </source>
</reference>
<protein>
    <submittedName>
        <fullName evidence="1">Uncharacterized protein</fullName>
    </submittedName>
</protein>
<sequence>MLVTRFMLGLEDAIRALVMVQLPDTVQQGSTIALVQEEVLAIGLVKHKKFTARTETSSSSPVVEQTGQIFEKGELWKPSN</sequence>
<dbReference type="AlphaFoldDB" id="A0A6G1EV39"/>
<evidence type="ECO:0000313" key="1">
    <source>
        <dbReference type="EMBL" id="KAF0928518.1"/>
    </source>
</evidence>